<reference evidence="2 3" key="1">
    <citation type="submission" date="2014-02" db="EMBL/GenBank/DDBJ databases">
        <title>Transposable element dynamics among asymbiotic and ectomycorrhizal Amanita fungi.</title>
        <authorList>
            <consortium name="DOE Joint Genome Institute"/>
            <person name="Hess J."/>
            <person name="Skrede I."/>
            <person name="Wolfe B."/>
            <person name="LaButti K."/>
            <person name="Ohm R.A."/>
            <person name="Grigoriev I.V."/>
            <person name="Pringle A."/>
        </authorList>
    </citation>
    <scope>NUCLEOTIDE SEQUENCE [LARGE SCALE GENOMIC DNA]</scope>
    <source>
        <strain evidence="2 3">SKay4041</strain>
    </source>
</reference>
<dbReference type="EMBL" id="KZ301971">
    <property type="protein sequence ID" value="PFH53867.1"/>
    <property type="molecule type" value="Genomic_DNA"/>
</dbReference>
<protein>
    <submittedName>
        <fullName evidence="2">Uncharacterized protein</fullName>
    </submittedName>
</protein>
<evidence type="ECO:0000313" key="3">
    <source>
        <dbReference type="Proteomes" id="UP000242287"/>
    </source>
</evidence>
<sequence>MECSDLYNGQQKRSTPIDIPQWQRPNAAKSTLFPSQRSLSPDMIFEMSPVISHIPSPQDTFIYPVSRNIHDQEEPFLYHFPILSNRSINIKNKAHNRPIKHQEIPISHVFPPPKSTHRCHRKPPEHVGENISRPIIRKGFVVKNPITRIVGFSPILKASIGDSKSKGELPRFECLSPIVEKHRISPEEKSCQQDGEAASVEVEPNVFLFKKYLHHRTEYRDHLRSHGFPHPYKPGY</sequence>
<proteinExistence type="predicted"/>
<dbReference type="Proteomes" id="UP000242287">
    <property type="component" value="Unassembled WGS sequence"/>
</dbReference>
<dbReference type="OrthoDB" id="3030351at2759"/>
<feature type="region of interest" description="Disordered" evidence="1">
    <location>
        <begin position="106"/>
        <end position="128"/>
    </location>
</feature>
<evidence type="ECO:0000313" key="2">
    <source>
        <dbReference type="EMBL" id="PFH53867.1"/>
    </source>
</evidence>
<keyword evidence="3" id="KW-1185">Reference proteome</keyword>
<organism evidence="2 3">
    <name type="scientific">Amanita thiersii Skay4041</name>
    <dbReference type="NCBI Taxonomy" id="703135"/>
    <lineage>
        <taxon>Eukaryota</taxon>
        <taxon>Fungi</taxon>
        <taxon>Dikarya</taxon>
        <taxon>Basidiomycota</taxon>
        <taxon>Agaricomycotina</taxon>
        <taxon>Agaricomycetes</taxon>
        <taxon>Agaricomycetidae</taxon>
        <taxon>Agaricales</taxon>
        <taxon>Pluteineae</taxon>
        <taxon>Amanitaceae</taxon>
        <taxon>Amanita</taxon>
    </lineage>
</organism>
<gene>
    <name evidence="2" type="ORF">AMATHDRAFT_53419</name>
</gene>
<accession>A0A2A9NZ97</accession>
<name>A0A2A9NZ97_9AGAR</name>
<dbReference type="AlphaFoldDB" id="A0A2A9NZ97"/>
<evidence type="ECO:0000256" key="1">
    <source>
        <dbReference type="SAM" id="MobiDB-lite"/>
    </source>
</evidence>